<dbReference type="GO" id="GO:0005886">
    <property type="term" value="C:plasma membrane"/>
    <property type="evidence" value="ECO:0007669"/>
    <property type="project" value="UniProtKB-SubCell"/>
</dbReference>
<evidence type="ECO:0000256" key="8">
    <source>
        <dbReference type="SAM" id="Phobius"/>
    </source>
</evidence>
<keyword evidence="5 8" id="KW-1133">Transmembrane helix</keyword>
<keyword evidence="7" id="KW-0653">Protein transport</keyword>
<dbReference type="PANTHER" id="PTHR30558:SF7">
    <property type="entry name" value="TOL-PAL SYSTEM PROTEIN TOLR"/>
    <property type="match status" value="1"/>
</dbReference>
<comment type="similarity">
    <text evidence="2 7">Belongs to the ExbD/TolR family.</text>
</comment>
<dbReference type="Gene3D" id="3.30.420.270">
    <property type="match status" value="1"/>
</dbReference>
<evidence type="ECO:0000256" key="5">
    <source>
        <dbReference type="ARBA" id="ARBA00022989"/>
    </source>
</evidence>
<name>A0A2P8R404_9BACT</name>
<dbReference type="EMBL" id="PDHH01000001">
    <property type="protein sequence ID" value="PSM53230.1"/>
    <property type="molecule type" value="Genomic_DNA"/>
</dbReference>
<proteinExistence type="inferred from homology"/>
<keyword evidence="7" id="KW-0813">Transport</keyword>
<dbReference type="InterPro" id="IPR003400">
    <property type="entry name" value="ExbD"/>
</dbReference>
<dbReference type="Pfam" id="PF02472">
    <property type="entry name" value="ExbD"/>
    <property type="match status" value="1"/>
</dbReference>
<evidence type="ECO:0000256" key="6">
    <source>
        <dbReference type="ARBA" id="ARBA00023136"/>
    </source>
</evidence>
<gene>
    <name evidence="9" type="ORF">CQ405_01415</name>
</gene>
<evidence type="ECO:0000256" key="4">
    <source>
        <dbReference type="ARBA" id="ARBA00022692"/>
    </source>
</evidence>
<comment type="caution">
    <text evidence="9">The sequence shown here is derived from an EMBL/GenBank/DDBJ whole genome shotgun (WGS) entry which is preliminary data.</text>
</comment>
<keyword evidence="10" id="KW-1185">Reference proteome</keyword>
<keyword evidence="4 7" id="KW-0812">Transmembrane</keyword>
<reference evidence="10" key="1">
    <citation type="submission" date="2017-10" db="EMBL/GenBank/DDBJ databases">
        <title>Campylobacter species from seals.</title>
        <authorList>
            <person name="Gilbert M.J."/>
            <person name="Zomer A.L."/>
            <person name="Timmerman A.J."/>
            <person name="Duim B."/>
            <person name="Wagenaar J.A."/>
        </authorList>
    </citation>
    <scope>NUCLEOTIDE SEQUENCE [LARGE SCALE GENOMIC DNA]</scope>
    <source>
        <strain evidence="10">17S00004-5</strain>
    </source>
</reference>
<dbReference type="GO" id="GO:0015031">
    <property type="term" value="P:protein transport"/>
    <property type="evidence" value="ECO:0007669"/>
    <property type="project" value="UniProtKB-KW"/>
</dbReference>
<comment type="subcellular location">
    <subcellularLocation>
        <location evidence="1">Cell membrane</location>
        <topology evidence="1">Single-pass membrane protein</topology>
    </subcellularLocation>
    <subcellularLocation>
        <location evidence="7">Cell membrane</location>
        <topology evidence="7">Single-pass type II membrane protein</topology>
    </subcellularLocation>
</comment>
<evidence type="ECO:0000313" key="9">
    <source>
        <dbReference type="EMBL" id="PSM53230.1"/>
    </source>
</evidence>
<evidence type="ECO:0000313" key="10">
    <source>
        <dbReference type="Proteomes" id="UP000240535"/>
    </source>
</evidence>
<organism evidence="9 10">
    <name type="scientific">Campylobacter blaseri</name>
    <dbReference type="NCBI Taxonomy" id="2042961"/>
    <lineage>
        <taxon>Bacteria</taxon>
        <taxon>Pseudomonadati</taxon>
        <taxon>Campylobacterota</taxon>
        <taxon>Epsilonproteobacteria</taxon>
        <taxon>Campylobacterales</taxon>
        <taxon>Campylobacteraceae</taxon>
        <taxon>Campylobacter</taxon>
    </lineage>
</organism>
<dbReference type="Proteomes" id="UP000240535">
    <property type="component" value="Unassembled WGS sequence"/>
</dbReference>
<sequence length="136" mass="15609">MIKVEDEEEISDINITPFIDVMLVLLIAFIVTIPLVTTSIDVELPKVAQDDVKQSNKKPTILSIDKNRLLKVNDINVELENIEDILLKQTNNSKDEVIFFYVDKDVNYEFLMKIITKIKKIGYLKIALSAEIKNDN</sequence>
<keyword evidence="3" id="KW-1003">Cell membrane</keyword>
<evidence type="ECO:0000256" key="2">
    <source>
        <dbReference type="ARBA" id="ARBA00005811"/>
    </source>
</evidence>
<dbReference type="RefSeq" id="WP_106869816.1">
    <property type="nucleotide sequence ID" value="NZ_CP053841.1"/>
</dbReference>
<keyword evidence="6 8" id="KW-0472">Membrane</keyword>
<evidence type="ECO:0000256" key="7">
    <source>
        <dbReference type="RuleBase" id="RU003879"/>
    </source>
</evidence>
<dbReference type="OrthoDB" id="9798629at2"/>
<dbReference type="PANTHER" id="PTHR30558">
    <property type="entry name" value="EXBD MEMBRANE COMPONENT OF PMF-DRIVEN MACROMOLECULE IMPORT SYSTEM"/>
    <property type="match status" value="1"/>
</dbReference>
<evidence type="ECO:0000256" key="3">
    <source>
        <dbReference type="ARBA" id="ARBA00022475"/>
    </source>
</evidence>
<evidence type="ECO:0000256" key="1">
    <source>
        <dbReference type="ARBA" id="ARBA00004162"/>
    </source>
</evidence>
<dbReference type="GO" id="GO:0022857">
    <property type="term" value="F:transmembrane transporter activity"/>
    <property type="evidence" value="ECO:0007669"/>
    <property type="project" value="InterPro"/>
</dbReference>
<protein>
    <submittedName>
        <fullName evidence="9">Biopolymer transporter ExbD</fullName>
    </submittedName>
</protein>
<dbReference type="AlphaFoldDB" id="A0A2P8R404"/>
<feature type="transmembrane region" description="Helical" evidence="8">
    <location>
        <begin position="15"/>
        <end position="36"/>
    </location>
</feature>
<accession>A0A2P8R404</accession>